<comment type="function">
    <text evidence="10">Forms passive diffusion pores that allow small molecular weight hydrophilic materials across the outer membrane.</text>
</comment>
<evidence type="ECO:0000256" key="2">
    <source>
        <dbReference type="ARBA" id="ARBA00022448"/>
    </source>
</evidence>
<accession>A0ABT1LCE8</accession>
<keyword evidence="4 10" id="KW-0812">Transmembrane</keyword>
<comment type="domain">
    <text evidence="10">Consists of 16-stranded beta-barrel sheets, with large surface-exposed loops, that form a transmembrane pore at the center of each barrel. The pore is partially ocluded by a peptide loop that folds into the pore lumen.</text>
</comment>
<evidence type="ECO:0000256" key="9">
    <source>
        <dbReference type="ARBA" id="ARBA00023237"/>
    </source>
</evidence>
<keyword evidence="5 10" id="KW-0732">Signal</keyword>
<dbReference type="Pfam" id="PF02530">
    <property type="entry name" value="Porin_2"/>
    <property type="match status" value="1"/>
</dbReference>
<gene>
    <name evidence="11" type="ORF">NK718_05300</name>
</gene>
<organism evidence="11 12">
    <name type="scientific">Alsobacter ponti</name>
    <dbReference type="NCBI Taxonomy" id="2962936"/>
    <lineage>
        <taxon>Bacteria</taxon>
        <taxon>Pseudomonadati</taxon>
        <taxon>Pseudomonadota</taxon>
        <taxon>Alphaproteobacteria</taxon>
        <taxon>Hyphomicrobiales</taxon>
        <taxon>Alsobacteraceae</taxon>
        <taxon>Alsobacter</taxon>
    </lineage>
</organism>
<sequence length="438" mass="47181">MISIRFLIPRAGPLLAGMAGLAGGLASFAALAADLPSGKAAAVEYVRTCPERGRGFFYIPGSDTCLQIGGRVRAEYRYEEPFKRTDNTIRFRGRGYLSFDSYTNTELGAVRATSRIYVTKDTGSSASTTLDWAYIQFAGVTAGRLEYSFFDFSPIGDWGYLDATVVGRGAYHQSINALAYTFKPIPEMLATISIEDSTERQVGLYTYTPAGNPYDPVQLGYGGQSLPDIVGRLEYNPTWGQMVLAGAVHQNRFGGPYAAGFNGSTGGVVDTEYGYAVNAGFKVNLPMLAQGDAFMASAVWAYGASNYTGWTTAGAAGSLNPLRTDVIVRPDTMDGSLAHSYSLSAGLRHFWAPEWVQSIFAAYGGLNQQGTAFDVRAITVGTNVAWAPSRFGLIGAEIYYSRLIDPPPSAYPFVAGAYDLSGQSADNWGGRVRFQRSF</sequence>
<evidence type="ECO:0000256" key="7">
    <source>
        <dbReference type="ARBA" id="ARBA00023114"/>
    </source>
</evidence>
<evidence type="ECO:0000256" key="1">
    <source>
        <dbReference type="ARBA" id="ARBA00009521"/>
    </source>
</evidence>
<evidence type="ECO:0000256" key="4">
    <source>
        <dbReference type="ARBA" id="ARBA00022692"/>
    </source>
</evidence>
<feature type="chain" id="PRO_5044989374" description="Porin" evidence="10">
    <location>
        <begin position="33"/>
        <end position="438"/>
    </location>
</feature>
<proteinExistence type="inferred from homology"/>
<evidence type="ECO:0000256" key="6">
    <source>
        <dbReference type="ARBA" id="ARBA00023065"/>
    </source>
</evidence>
<evidence type="ECO:0000256" key="8">
    <source>
        <dbReference type="ARBA" id="ARBA00023136"/>
    </source>
</evidence>
<evidence type="ECO:0000256" key="10">
    <source>
        <dbReference type="RuleBase" id="RU364005"/>
    </source>
</evidence>
<comment type="subcellular location">
    <subcellularLocation>
        <location evidence="10">Cell outer membrane</location>
        <topology evidence="10">Multi-pass membrane protein</topology>
    </subcellularLocation>
</comment>
<protein>
    <recommendedName>
        <fullName evidence="10">Porin</fullName>
    </recommendedName>
</protein>
<name>A0ABT1LCE8_9HYPH</name>
<dbReference type="EMBL" id="JANCLU010000004">
    <property type="protein sequence ID" value="MCP8937923.1"/>
    <property type="molecule type" value="Genomic_DNA"/>
</dbReference>
<keyword evidence="8 10" id="KW-0472">Membrane</keyword>
<dbReference type="Proteomes" id="UP001205890">
    <property type="component" value="Unassembled WGS sequence"/>
</dbReference>
<comment type="similarity">
    <text evidence="1 10">Belongs to the alphaproteobacteria porin family.</text>
</comment>
<keyword evidence="9 10" id="KW-0998">Cell outer membrane</keyword>
<keyword evidence="7 10" id="KW-0626">Porin</keyword>
<evidence type="ECO:0000256" key="5">
    <source>
        <dbReference type="ARBA" id="ARBA00022729"/>
    </source>
</evidence>
<feature type="signal peptide" evidence="10">
    <location>
        <begin position="1"/>
        <end position="32"/>
    </location>
</feature>
<keyword evidence="2 10" id="KW-0813">Transport</keyword>
<keyword evidence="12" id="KW-1185">Reference proteome</keyword>
<dbReference type="InterPro" id="IPR003684">
    <property type="entry name" value="Porin_alphabac"/>
</dbReference>
<reference evidence="11 12" key="1">
    <citation type="submission" date="2022-07" db="EMBL/GenBank/DDBJ databases">
        <authorList>
            <person name="Li W.-J."/>
            <person name="Deng Q.-Q."/>
        </authorList>
    </citation>
    <scope>NUCLEOTIDE SEQUENCE [LARGE SCALE GENOMIC DNA]</scope>
    <source>
        <strain evidence="11 12">SYSU M60028</strain>
    </source>
</reference>
<keyword evidence="6 10" id="KW-0406">Ion transport</keyword>
<dbReference type="RefSeq" id="WP_254739333.1">
    <property type="nucleotide sequence ID" value="NZ_JANCLU010000004.1"/>
</dbReference>
<evidence type="ECO:0000313" key="12">
    <source>
        <dbReference type="Proteomes" id="UP001205890"/>
    </source>
</evidence>
<evidence type="ECO:0000313" key="11">
    <source>
        <dbReference type="EMBL" id="MCP8937923.1"/>
    </source>
</evidence>
<comment type="caution">
    <text evidence="11">The sequence shown here is derived from an EMBL/GenBank/DDBJ whole genome shotgun (WGS) entry which is preliminary data.</text>
</comment>
<evidence type="ECO:0000256" key="3">
    <source>
        <dbReference type="ARBA" id="ARBA00022452"/>
    </source>
</evidence>
<keyword evidence="3 10" id="KW-1134">Transmembrane beta strand</keyword>
<dbReference type="SUPFAM" id="SSF56935">
    <property type="entry name" value="Porins"/>
    <property type="match status" value="1"/>
</dbReference>